<sequence>MTLPFITTYEAKLMKLETLLLRGLFAACVLICVLAVAGMLHAPTQPDLLADHASVAASSTNG</sequence>
<reference evidence="3" key="2">
    <citation type="submission" date="2018-06" db="EMBL/GenBank/DDBJ databases">
        <title>Genome sequence of Rhodanobacteraceae bacterium strain Dysh456.</title>
        <authorList>
            <person name="Fukui M."/>
        </authorList>
    </citation>
    <scope>NUCLEOTIDE SEQUENCE [LARGE SCALE GENOMIC DNA]</scope>
    <source>
        <strain evidence="3">Dysh456</strain>
    </source>
</reference>
<gene>
    <name evidence="2" type="ORF">ALSL_2350</name>
</gene>
<feature type="transmembrane region" description="Helical" evidence="1">
    <location>
        <begin position="19"/>
        <end position="40"/>
    </location>
</feature>
<evidence type="ECO:0000256" key="1">
    <source>
        <dbReference type="SAM" id="Phobius"/>
    </source>
</evidence>
<dbReference type="EMBL" id="AP018560">
    <property type="protein sequence ID" value="BBD80975.1"/>
    <property type="molecule type" value="Genomic_DNA"/>
</dbReference>
<accession>A0A2Z6E723</accession>
<organism evidence="2 3">
    <name type="scientific">Aerosticca soli</name>
    <dbReference type="NCBI Taxonomy" id="2010829"/>
    <lineage>
        <taxon>Bacteria</taxon>
        <taxon>Pseudomonadati</taxon>
        <taxon>Pseudomonadota</taxon>
        <taxon>Gammaproteobacteria</taxon>
        <taxon>Lysobacterales</taxon>
        <taxon>Rhodanobacteraceae</taxon>
        <taxon>Aerosticca</taxon>
    </lineage>
</organism>
<evidence type="ECO:0000313" key="3">
    <source>
        <dbReference type="Proteomes" id="UP000270530"/>
    </source>
</evidence>
<keyword evidence="1" id="KW-0812">Transmembrane</keyword>
<keyword evidence="3" id="KW-1185">Reference proteome</keyword>
<dbReference type="Proteomes" id="UP000270530">
    <property type="component" value="Chromosome"/>
</dbReference>
<proteinExistence type="predicted"/>
<dbReference type="KEGG" id="rbd:ALSL_2350"/>
<protein>
    <submittedName>
        <fullName evidence="2">Uncharacterized protein</fullName>
    </submittedName>
</protein>
<keyword evidence="1" id="KW-1133">Transmembrane helix</keyword>
<keyword evidence="1" id="KW-0472">Membrane</keyword>
<evidence type="ECO:0000313" key="2">
    <source>
        <dbReference type="EMBL" id="BBD80975.1"/>
    </source>
</evidence>
<dbReference type="AlphaFoldDB" id="A0A2Z6E723"/>
<reference evidence="3" key="1">
    <citation type="submission" date="2018-04" db="EMBL/GenBank/DDBJ databases">
        <authorList>
            <person name="Watanabe M."/>
            <person name="Kojima H."/>
        </authorList>
    </citation>
    <scope>NUCLEOTIDE SEQUENCE [LARGE SCALE GENOMIC DNA]</scope>
    <source>
        <strain evidence="3">Dysh456</strain>
    </source>
</reference>
<name>A0A2Z6E723_9GAMM</name>